<sequence length="115" mass="12545">MVGPSQAECFCTIPNIPSFTRETAPSMSIFGSSRNRSYETISSVFLVEQVAAILNSLARSGHITEDKANDAAIIYGNLLNNGLEAVVQIFCSTEGIKEKAAHLDHDIRKFGERLL</sequence>
<dbReference type="EMBL" id="DF973290">
    <property type="protein sequence ID" value="GAU24469.1"/>
    <property type="molecule type" value="Genomic_DNA"/>
</dbReference>
<proteinExistence type="predicted"/>
<organism evidence="1 2">
    <name type="scientific">Trifolium subterraneum</name>
    <name type="common">Subterranean clover</name>
    <dbReference type="NCBI Taxonomy" id="3900"/>
    <lineage>
        <taxon>Eukaryota</taxon>
        <taxon>Viridiplantae</taxon>
        <taxon>Streptophyta</taxon>
        <taxon>Embryophyta</taxon>
        <taxon>Tracheophyta</taxon>
        <taxon>Spermatophyta</taxon>
        <taxon>Magnoliopsida</taxon>
        <taxon>eudicotyledons</taxon>
        <taxon>Gunneridae</taxon>
        <taxon>Pentapetalae</taxon>
        <taxon>rosids</taxon>
        <taxon>fabids</taxon>
        <taxon>Fabales</taxon>
        <taxon>Fabaceae</taxon>
        <taxon>Papilionoideae</taxon>
        <taxon>50 kb inversion clade</taxon>
        <taxon>NPAAA clade</taxon>
        <taxon>Hologalegina</taxon>
        <taxon>IRL clade</taxon>
        <taxon>Trifolieae</taxon>
        <taxon>Trifolium</taxon>
    </lineage>
</organism>
<protein>
    <submittedName>
        <fullName evidence="1">Uncharacterized protein</fullName>
    </submittedName>
</protein>
<keyword evidence="2" id="KW-1185">Reference proteome</keyword>
<accession>A0A2Z6MZA1</accession>
<dbReference type="AlphaFoldDB" id="A0A2Z6MZA1"/>
<evidence type="ECO:0000313" key="1">
    <source>
        <dbReference type="EMBL" id="GAU24469.1"/>
    </source>
</evidence>
<reference evidence="2" key="1">
    <citation type="journal article" date="2017" name="Front. Plant Sci.">
        <title>Climate Clever Clovers: New Paradigm to Reduce the Environmental Footprint of Ruminants by Breeding Low Methanogenic Forages Utilizing Haplotype Variation.</title>
        <authorList>
            <person name="Kaur P."/>
            <person name="Appels R."/>
            <person name="Bayer P.E."/>
            <person name="Keeble-Gagnere G."/>
            <person name="Wang J."/>
            <person name="Hirakawa H."/>
            <person name="Shirasawa K."/>
            <person name="Vercoe P."/>
            <person name="Stefanova K."/>
            <person name="Durmic Z."/>
            <person name="Nichols P."/>
            <person name="Revell C."/>
            <person name="Isobe S.N."/>
            <person name="Edwards D."/>
            <person name="Erskine W."/>
        </authorList>
    </citation>
    <scope>NUCLEOTIDE SEQUENCE [LARGE SCALE GENOMIC DNA]</scope>
    <source>
        <strain evidence="2">cv. Daliak</strain>
    </source>
</reference>
<name>A0A2Z6MZA1_TRISU</name>
<gene>
    <name evidence="1" type="ORF">TSUD_319460</name>
</gene>
<evidence type="ECO:0000313" key="2">
    <source>
        <dbReference type="Proteomes" id="UP000242715"/>
    </source>
</evidence>
<dbReference type="Proteomes" id="UP000242715">
    <property type="component" value="Unassembled WGS sequence"/>
</dbReference>